<sequence length="86" mass="9442">MHDLENNGRPIGAPERYALPIAGDDEEGKAIATTLYNQFGFDTVDAGPLSEGWRFEHGTPAYCVPLTKIRLENILATTMHNAKLKA</sequence>
<proteinExistence type="predicted"/>
<evidence type="ECO:0000313" key="1">
    <source>
        <dbReference type="EMBL" id="GCD64475.1"/>
    </source>
</evidence>
<dbReference type="Gene3D" id="3.40.50.720">
    <property type="entry name" value="NAD(P)-binding Rossmann-like Domain"/>
    <property type="match status" value="1"/>
</dbReference>
<dbReference type="EMBL" id="BDEV01000269">
    <property type="protein sequence ID" value="GCD64475.1"/>
    <property type="molecule type" value="Genomic_DNA"/>
</dbReference>
<evidence type="ECO:0008006" key="3">
    <source>
        <dbReference type="Google" id="ProtNLM"/>
    </source>
</evidence>
<name>A0A401X9A2_ACEPA</name>
<reference evidence="1 2" key="1">
    <citation type="submission" date="2016-06" db="EMBL/GenBank/DDBJ databases">
        <title>Acetobacter pasteurianus NBRC 3278 whole genome sequencing project.</title>
        <authorList>
            <person name="Matsutani M."/>
            <person name="Shiwa Y."/>
            <person name="Okamoto-Kainuma A."/>
            <person name="Ishikawa M."/>
            <person name="Koizumi Y."/>
            <person name="Yoshikawa H."/>
            <person name="Yakushi T."/>
            <person name="Matsushita K."/>
        </authorList>
    </citation>
    <scope>NUCLEOTIDE SEQUENCE [LARGE SCALE GENOMIC DNA]</scope>
    <source>
        <strain evidence="1 2">NBRC 3278</strain>
    </source>
</reference>
<accession>A0A401X9A2</accession>
<keyword evidence="2" id="KW-1185">Reference proteome</keyword>
<comment type="caution">
    <text evidence="1">The sequence shown here is derived from an EMBL/GenBank/DDBJ whole genome shotgun (WGS) entry which is preliminary data.</text>
</comment>
<dbReference type="AlphaFoldDB" id="A0A401X9A2"/>
<gene>
    <name evidence="1" type="ORF">NBRC3278_3568</name>
</gene>
<dbReference type="SUPFAM" id="SSF51735">
    <property type="entry name" value="NAD(P)-binding Rossmann-fold domains"/>
    <property type="match status" value="1"/>
</dbReference>
<dbReference type="InterPro" id="IPR036291">
    <property type="entry name" value="NAD(P)-bd_dom_sf"/>
</dbReference>
<evidence type="ECO:0000313" key="2">
    <source>
        <dbReference type="Proteomes" id="UP000287385"/>
    </source>
</evidence>
<dbReference type="Proteomes" id="UP000287385">
    <property type="component" value="Unassembled WGS sequence"/>
</dbReference>
<organism evidence="1 2">
    <name type="scientific">Acetobacter pasteurianus NBRC 3278</name>
    <dbReference type="NCBI Taxonomy" id="1226660"/>
    <lineage>
        <taxon>Bacteria</taxon>
        <taxon>Pseudomonadati</taxon>
        <taxon>Pseudomonadota</taxon>
        <taxon>Alphaproteobacteria</taxon>
        <taxon>Acetobacterales</taxon>
        <taxon>Acetobacteraceae</taxon>
        <taxon>Acetobacter</taxon>
    </lineage>
</organism>
<protein>
    <recommendedName>
        <fullName evidence="3">NADP oxidoreductase coenzyme F420-dependent</fullName>
    </recommendedName>
</protein>